<accession>A0A1H1S6I1</accession>
<keyword evidence="1" id="KW-1133">Transmembrane helix</keyword>
<feature type="transmembrane region" description="Helical" evidence="1">
    <location>
        <begin position="98"/>
        <end position="118"/>
    </location>
</feature>
<dbReference type="STRING" id="472181.SAMN05216271_1912"/>
<evidence type="ECO:0000256" key="1">
    <source>
        <dbReference type="SAM" id="Phobius"/>
    </source>
</evidence>
<evidence type="ECO:0008006" key="4">
    <source>
        <dbReference type="Google" id="ProtNLM"/>
    </source>
</evidence>
<dbReference type="Proteomes" id="UP000243413">
    <property type="component" value="Chromosome I"/>
</dbReference>
<organism evidence="2 3">
    <name type="scientific">Halopseudomonas sabulinigri</name>
    <dbReference type="NCBI Taxonomy" id="472181"/>
    <lineage>
        <taxon>Bacteria</taxon>
        <taxon>Pseudomonadati</taxon>
        <taxon>Pseudomonadota</taxon>
        <taxon>Gammaproteobacteria</taxon>
        <taxon>Pseudomonadales</taxon>
        <taxon>Pseudomonadaceae</taxon>
        <taxon>Halopseudomonas</taxon>
    </lineage>
</organism>
<feature type="transmembrane region" description="Helical" evidence="1">
    <location>
        <begin position="73"/>
        <end position="92"/>
    </location>
</feature>
<dbReference type="EMBL" id="LT629763">
    <property type="protein sequence ID" value="SDS43366.1"/>
    <property type="molecule type" value="Genomic_DNA"/>
</dbReference>
<dbReference type="OrthoDB" id="7015298at2"/>
<keyword evidence="1" id="KW-0472">Membrane</keyword>
<evidence type="ECO:0000313" key="2">
    <source>
        <dbReference type="EMBL" id="SDS43366.1"/>
    </source>
</evidence>
<name>A0A1H1S6I1_9GAMM</name>
<protein>
    <recommendedName>
        <fullName evidence="4">Transmembrane protein</fullName>
    </recommendedName>
</protein>
<dbReference type="AlphaFoldDB" id="A0A1H1S6I1"/>
<reference evidence="3" key="1">
    <citation type="submission" date="2016-10" db="EMBL/GenBank/DDBJ databases">
        <authorList>
            <person name="Varghese N."/>
            <person name="Submissions S."/>
        </authorList>
    </citation>
    <scope>NUCLEOTIDE SEQUENCE [LARGE SCALE GENOMIC DNA]</scope>
    <source>
        <strain evidence="3">JCM 14963</strain>
    </source>
</reference>
<keyword evidence="1" id="KW-0812">Transmembrane</keyword>
<gene>
    <name evidence="2" type="ORF">SAMN05216271_1912</name>
</gene>
<evidence type="ECO:0000313" key="3">
    <source>
        <dbReference type="Proteomes" id="UP000243413"/>
    </source>
</evidence>
<proteinExistence type="predicted"/>
<sequence length="131" mass="13650">MSALAPGRLAAAAMAFLLWGGWALLANWPAGHRDAVTAGLLQGCASAIITLIMAVCVGALFARLPGPLPRIVLPPLLIVSVSFSTLWLAHTANATPTLWATIVPPSVLAFVYCLYLTLSLARDAGARSSEQ</sequence>
<feature type="transmembrane region" description="Helical" evidence="1">
    <location>
        <begin position="35"/>
        <end position="61"/>
    </location>
</feature>
<dbReference type="RefSeq" id="WP_092286041.1">
    <property type="nucleotide sequence ID" value="NZ_LT629763.1"/>
</dbReference>